<evidence type="ECO:0000313" key="3">
    <source>
        <dbReference type="EMBL" id="CAD7392433.1"/>
    </source>
</evidence>
<dbReference type="AlphaFoldDB" id="A0A7R9CBM4"/>
<feature type="region of interest" description="Disordered" evidence="1">
    <location>
        <begin position="283"/>
        <end position="319"/>
    </location>
</feature>
<evidence type="ECO:0000256" key="1">
    <source>
        <dbReference type="SAM" id="MobiDB-lite"/>
    </source>
</evidence>
<feature type="compositionally biased region" description="Polar residues" evidence="1">
    <location>
        <begin position="127"/>
        <end position="137"/>
    </location>
</feature>
<feature type="compositionally biased region" description="Polar residues" evidence="1">
    <location>
        <begin position="563"/>
        <end position="580"/>
    </location>
</feature>
<organism evidence="3">
    <name type="scientific">Timema cristinae</name>
    <name type="common">Walking stick</name>
    <dbReference type="NCBI Taxonomy" id="61476"/>
    <lineage>
        <taxon>Eukaryota</taxon>
        <taxon>Metazoa</taxon>
        <taxon>Ecdysozoa</taxon>
        <taxon>Arthropoda</taxon>
        <taxon>Hexapoda</taxon>
        <taxon>Insecta</taxon>
        <taxon>Pterygota</taxon>
        <taxon>Neoptera</taxon>
        <taxon>Polyneoptera</taxon>
        <taxon>Phasmatodea</taxon>
        <taxon>Timematodea</taxon>
        <taxon>Timematoidea</taxon>
        <taxon>Timematidae</taxon>
        <taxon>Timema</taxon>
    </lineage>
</organism>
<evidence type="ECO:0000259" key="2">
    <source>
        <dbReference type="Pfam" id="PF15255"/>
    </source>
</evidence>
<name>A0A7R9CBM4_TIMCR</name>
<proteinExistence type="predicted"/>
<feature type="region of interest" description="Disordered" evidence="1">
    <location>
        <begin position="253"/>
        <end position="272"/>
    </location>
</feature>
<dbReference type="InterPro" id="IPR029341">
    <property type="entry name" value="FAM21/CAPZIP"/>
</dbReference>
<feature type="compositionally biased region" description="Basic and acidic residues" evidence="1">
    <location>
        <begin position="355"/>
        <end position="365"/>
    </location>
</feature>
<feature type="region of interest" description="Disordered" evidence="1">
    <location>
        <begin position="127"/>
        <end position="178"/>
    </location>
</feature>
<feature type="domain" description="FAM21/CAPZIP" evidence="2">
    <location>
        <begin position="299"/>
        <end position="367"/>
    </location>
</feature>
<gene>
    <name evidence="3" type="ORF">TCEB3V08_LOCUS457</name>
</gene>
<feature type="region of interest" description="Disordered" evidence="1">
    <location>
        <begin position="343"/>
        <end position="376"/>
    </location>
</feature>
<feature type="compositionally biased region" description="Polar residues" evidence="1">
    <location>
        <begin position="285"/>
        <end position="297"/>
    </location>
</feature>
<protein>
    <recommendedName>
        <fullName evidence="2">FAM21/CAPZIP domain-containing protein</fullName>
    </recommendedName>
</protein>
<feature type="region of interest" description="Disordered" evidence="1">
    <location>
        <begin position="221"/>
        <end position="245"/>
    </location>
</feature>
<feature type="region of interest" description="Disordered" evidence="1">
    <location>
        <begin position="563"/>
        <end position="595"/>
    </location>
</feature>
<dbReference type="EMBL" id="OC316545">
    <property type="protein sequence ID" value="CAD7392433.1"/>
    <property type="molecule type" value="Genomic_DNA"/>
</dbReference>
<sequence length="870" mass="97179">MEQSKKGDKLRNIDKEKDKWRQGEREFSYESSLLDNKDEALFKTSVSKTHEANVGIKSSDLFKEDGVDDKLFIKPKSSPPHVRGLSEPILNIFKESAIQKPLSLFEDSDSGEEELLFSSTNKDFNIFSASPKNSESSPFPMDKNKPSPENSESSPFRMDKNKPSPENSESSLFHMDKNEPSLIVDLEKSLSDQGPEALANNIKTYDINKPVVAQKPKITSYTETVSKSKEKISKSPPSLDSVYPLNKTGLTLKEDSTTETHPQSIIHAENTIKDDELTHLKTKSLRPSPSIHNQNKRAINPGEVLVRTNPPTEKTKQTEAAVNFDKPARIDSILHSAGKDRAKIPIKRRPQSRQARQEALRKDPSEDYVFDDSTLTFPKNSDSSTLEVVVEDFTDSIKKKNDFEATQVSLMPLDNTSNEVTINNKVVEGIPENLVTSPGTLVLNSNTNPLSPSTDEEDFFGVPQYLPSEYGSNKDLIADSNKDLFGDAPMLSPLDFNDTKSNIVTGLEREIKNYDDDDADDDANVSTFQSQENLDNFEINTPEENSTEKFKTFQSEVDIQTSSQNNYTISDKNSSHNKTSPLDEKSTKTKPRTSPTIVKGLIPAQHEIDSLMEIHSGSKLNECIDHDITKSIVNSTISSFGRESSTSLFGDDTPESDDLFSSFTIPKKKSGEIQTKEKNKLSIFDEYDGEDIFSSPSQFESLAVVSAKHSGNSSFLLDVKSDTAKPSLTHTKSQSKTVRIQPLSRLLLRYSSNDEVLLKWSHLLLEKLVAEEQKYSVDKRHTWVAAWSNALHGKLDCQIQGDRGSIPVRCTEEEAIELMTGETLVKAKGLYHSIMNFQFILALDAIVHVIKFTLPLSRQLQSPKLDIGHA</sequence>
<reference evidence="3" key="1">
    <citation type="submission" date="2020-11" db="EMBL/GenBank/DDBJ databases">
        <authorList>
            <person name="Tran Van P."/>
        </authorList>
    </citation>
    <scope>NUCLEOTIDE SEQUENCE</scope>
</reference>
<dbReference type="Pfam" id="PF15255">
    <property type="entry name" value="CAP-ZIP_m"/>
    <property type="match status" value="1"/>
</dbReference>
<accession>A0A7R9CBM4</accession>